<organism evidence="1 2">
    <name type="scientific">Ancylostoma caninum</name>
    <name type="common">Dog hookworm</name>
    <dbReference type="NCBI Taxonomy" id="29170"/>
    <lineage>
        <taxon>Eukaryota</taxon>
        <taxon>Metazoa</taxon>
        <taxon>Ecdysozoa</taxon>
        <taxon>Nematoda</taxon>
        <taxon>Chromadorea</taxon>
        <taxon>Rhabditida</taxon>
        <taxon>Rhabditina</taxon>
        <taxon>Rhabditomorpha</taxon>
        <taxon>Strongyloidea</taxon>
        <taxon>Ancylostomatidae</taxon>
        <taxon>Ancylostomatinae</taxon>
        <taxon>Ancylostoma</taxon>
    </lineage>
</organism>
<dbReference type="STRING" id="29170.A0A368GES4"/>
<dbReference type="Proteomes" id="UP000252519">
    <property type="component" value="Unassembled WGS sequence"/>
</dbReference>
<evidence type="ECO:0000313" key="1">
    <source>
        <dbReference type="EMBL" id="RCN42894.1"/>
    </source>
</evidence>
<reference evidence="1 2" key="1">
    <citation type="submission" date="2014-10" db="EMBL/GenBank/DDBJ databases">
        <title>Draft genome of the hookworm Ancylostoma caninum.</title>
        <authorList>
            <person name="Mitreva M."/>
        </authorList>
    </citation>
    <scope>NUCLEOTIDE SEQUENCE [LARGE SCALE GENOMIC DNA]</scope>
    <source>
        <strain evidence="1 2">Baltimore</strain>
    </source>
</reference>
<keyword evidence="2" id="KW-1185">Reference proteome</keyword>
<dbReference type="EMBL" id="JOJR01000175">
    <property type="protein sequence ID" value="RCN42894.1"/>
    <property type="molecule type" value="Genomic_DNA"/>
</dbReference>
<proteinExistence type="predicted"/>
<evidence type="ECO:0000313" key="2">
    <source>
        <dbReference type="Proteomes" id="UP000252519"/>
    </source>
</evidence>
<sequence length="179" mass="19757">HHGTKVSSGEFYALICRHRVVKSSAGYPEFFFCLGLLQDCSRLVFRFINRPQPPLTPQQQLESILVLLRVIVDVSRSESFGMSPTATAESGDSFDEYHKKSLLASMLRSQGDIAATTPQPLYCSLIDLDDECNNSDGTIHSNDSRLKRVVAVEASPLPARNKPPLLAKLHSGDNEASRL</sequence>
<gene>
    <name evidence="1" type="ORF">ANCCAN_11117</name>
</gene>
<accession>A0A368GES4</accession>
<feature type="non-terminal residue" evidence="1">
    <location>
        <position position="1"/>
    </location>
</feature>
<protein>
    <submittedName>
        <fullName evidence="1">Uncharacterized protein</fullName>
    </submittedName>
</protein>
<name>A0A368GES4_ANCCA</name>
<dbReference type="AlphaFoldDB" id="A0A368GES4"/>
<comment type="caution">
    <text evidence="1">The sequence shown here is derived from an EMBL/GenBank/DDBJ whole genome shotgun (WGS) entry which is preliminary data.</text>
</comment>